<proteinExistence type="predicted"/>
<evidence type="ECO:0000256" key="2">
    <source>
        <dbReference type="ARBA" id="ARBA00022741"/>
    </source>
</evidence>
<dbReference type="GO" id="GO:0009229">
    <property type="term" value="P:thiamine diphosphate biosynthetic process"/>
    <property type="evidence" value="ECO:0007669"/>
    <property type="project" value="InterPro"/>
</dbReference>
<keyword evidence="1 7" id="KW-0808">Transferase</keyword>
<dbReference type="Pfam" id="PF04263">
    <property type="entry name" value="TPK_catalytic"/>
    <property type="match status" value="1"/>
</dbReference>
<dbReference type="InterPro" id="IPR007371">
    <property type="entry name" value="TPK_catalytic"/>
</dbReference>
<dbReference type="InterPro" id="IPR007373">
    <property type="entry name" value="Thiamin_PyroPKinase_B1-bd"/>
</dbReference>
<sequence>MTNEQRKRASIYTGGTLGEWALPPEGADDFFIGADRGALFLVEHGIAPDLAVGDFDSIEPGQLGLVKAAARETLAFDAVDKDWTDTELALREAIGRGFHDIVLYGGLGTRFDHSLANVHLLELADASGCRATLADAHNEIRLLTGPAVCALEADPRYPYVSLLPLSPAASGITLRGFAYPLTDAALRIGMSLGVSNQLSARAGEIELREGKLLVIRSRD</sequence>
<dbReference type="PANTHER" id="PTHR41299">
    <property type="entry name" value="THIAMINE PYROPHOSPHOKINASE"/>
    <property type="match status" value="1"/>
</dbReference>
<evidence type="ECO:0000313" key="8">
    <source>
        <dbReference type="Proteomes" id="UP000564644"/>
    </source>
</evidence>
<gene>
    <name evidence="7" type="ORF">H7C18_05415</name>
</gene>
<dbReference type="CDD" id="cd07995">
    <property type="entry name" value="TPK"/>
    <property type="match status" value="1"/>
</dbReference>
<dbReference type="GO" id="GO:0030975">
    <property type="term" value="F:thiamine binding"/>
    <property type="evidence" value="ECO:0007669"/>
    <property type="project" value="InterPro"/>
</dbReference>
<evidence type="ECO:0000259" key="6">
    <source>
        <dbReference type="SMART" id="SM00983"/>
    </source>
</evidence>
<dbReference type="SUPFAM" id="SSF63999">
    <property type="entry name" value="Thiamin pyrophosphokinase, catalytic domain"/>
    <property type="match status" value="1"/>
</dbReference>
<evidence type="ECO:0000256" key="5">
    <source>
        <dbReference type="NCBIfam" id="TIGR01378"/>
    </source>
</evidence>
<dbReference type="InterPro" id="IPR036759">
    <property type="entry name" value="TPK_catalytic_sf"/>
</dbReference>
<dbReference type="GO" id="GO:0005524">
    <property type="term" value="F:ATP binding"/>
    <property type="evidence" value="ECO:0007669"/>
    <property type="project" value="UniProtKB-KW"/>
</dbReference>
<dbReference type="EMBL" id="JACJVO010000007">
    <property type="protein sequence ID" value="MBB6730332.1"/>
    <property type="molecule type" value="Genomic_DNA"/>
</dbReference>
<accession>A0A7X0SI16</accession>
<comment type="caution">
    <text evidence="7">The sequence shown here is derived from an EMBL/GenBank/DDBJ whole genome shotgun (WGS) entry which is preliminary data.</text>
</comment>
<dbReference type="Proteomes" id="UP000564644">
    <property type="component" value="Unassembled WGS sequence"/>
</dbReference>
<keyword evidence="3 7" id="KW-0418">Kinase</keyword>
<dbReference type="GO" id="GO:0004788">
    <property type="term" value="F:thiamine diphosphokinase activity"/>
    <property type="evidence" value="ECO:0007669"/>
    <property type="project" value="UniProtKB-UniRule"/>
</dbReference>
<dbReference type="InterPro" id="IPR053149">
    <property type="entry name" value="TPK"/>
</dbReference>
<dbReference type="EC" id="2.7.6.2" evidence="5"/>
<protein>
    <recommendedName>
        <fullName evidence="5">Thiamine diphosphokinase</fullName>
        <ecNumber evidence="5">2.7.6.2</ecNumber>
    </recommendedName>
</protein>
<evidence type="ECO:0000256" key="3">
    <source>
        <dbReference type="ARBA" id="ARBA00022777"/>
    </source>
</evidence>
<evidence type="ECO:0000256" key="1">
    <source>
        <dbReference type="ARBA" id="ARBA00022679"/>
    </source>
</evidence>
<dbReference type="InterPro" id="IPR006282">
    <property type="entry name" value="Thi_PPkinase"/>
</dbReference>
<dbReference type="PANTHER" id="PTHR41299:SF1">
    <property type="entry name" value="THIAMINE PYROPHOSPHOKINASE"/>
    <property type="match status" value="1"/>
</dbReference>
<organism evidence="7 8">
    <name type="scientific">Cohnella zeiphila</name>
    <dbReference type="NCBI Taxonomy" id="2761120"/>
    <lineage>
        <taxon>Bacteria</taxon>
        <taxon>Bacillati</taxon>
        <taxon>Bacillota</taxon>
        <taxon>Bacilli</taxon>
        <taxon>Bacillales</taxon>
        <taxon>Paenibacillaceae</taxon>
        <taxon>Cohnella</taxon>
    </lineage>
</organism>
<dbReference type="SMART" id="SM00983">
    <property type="entry name" value="TPK_B1_binding"/>
    <property type="match status" value="1"/>
</dbReference>
<feature type="domain" description="Thiamin pyrophosphokinase thiamin-binding" evidence="6">
    <location>
        <begin position="147"/>
        <end position="213"/>
    </location>
</feature>
<keyword evidence="2" id="KW-0547">Nucleotide-binding</keyword>
<dbReference type="AlphaFoldDB" id="A0A7X0SI16"/>
<keyword evidence="8" id="KW-1185">Reference proteome</keyword>
<dbReference type="Pfam" id="PF04265">
    <property type="entry name" value="TPK_B1_binding"/>
    <property type="match status" value="1"/>
</dbReference>
<dbReference type="RefSeq" id="WP_185128003.1">
    <property type="nucleotide sequence ID" value="NZ_JACJVO010000007.1"/>
</dbReference>
<keyword evidence="4" id="KW-0067">ATP-binding</keyword>
<evidence type="ECO:0000313" key="7">
    <source>
        <dbReference type="EMBL" id="MBB6730332.1"/>
    </source>
</evidence>
<dbReference type="NCBIfam" id="TIGR01378">
    <property type="entry name" value="thi_PPkinase"/>
    <property type="match status" value="1"/>
</dbReference>
<evidence type="ECO:0000256" key="4">
    <source>
        <dbReference type="ARBA" id="ARBA00022840"/>
    </source>
</evidence>
<name>A0A7X0SI16_9BACL</name>
<reference evidence="7 8" key="1">
    <citation type="submission" date="2020-08" db="EMBL/GenBank/DDBJ databases">
        <title>Cohnella phylogeny.</title>
        <authorList>
            <person name="Dunlap C."/>
        </authorList>
    </citation>
    <scope>NUCLEOTIDE SEQUENCE [LARGE SCALE GENOMIC DNA]</scope>
    <source>
        <strain evidence="7 8">CBP 2801</strain>
    </source>
</reference>
<dbReference type="GO" id="GO:0006772">
    <property type="term" value="P:thiamine metabolic process"/>
    <property type="evidence" value="ECO:0007669"/>
    <property type="project" value="UniProtKB-UniRule"/>
</dbReference>
<dbReference type="Gene3D" id="3.40.50.10240">
    <property type="entry name" value="Thiamin pyrophosphokinase, catalytic domain"/>
    <property type="match status" value="1"/>
</dbReference>
<dbReference type="InterPro" id="IPR036371">
    <property type="entry name" value="TPK_B1-bd_sf"/>
</dbReference>
<dbReference type="GO" id="GO:0016301">
    <property type="term" value="F:kinase activity"/>
    <property type="evidence" value="ECO:0007669"/>
    <property type="project" value="UniProtKB-KW"/>
</dbReference>
<dbReference type="SUPFAM" id="SSF63862">
    <property type="entry name" value="Thiamin pyrophosphokinase, substrate-binding domain"/>
    <property type="match status" value="1"/>
</dbReference>